<keyword evidence="2" id="KW-0378">Hydrolase</keyword>
<dbReference type="Gene3D" id="3.40.710.10">
    <property type="entry name" value="DD-peptidase/beta-lactamase superfamily"/>
    <property type="match status" value="1"/>
</dbReference>
<accession>A0A418PPP5</accession>
<dbReference type="SUPFAM" id="SSF56601">
    <property type="entry name" value="beta-lactamase/transpeptidase-like"/>
    <property type="match status" value="1"/>
</dbReference>
<comment type="caution">
    <text evidence="2">The sequence shown here is derived from an EMBL/GenBank/DDBJ whole genome shotgun (WGS) entry which is preliminary data.</text>
</comment>
<dbReference type="Proteomes" id="UP000283522">
    <property type="component" value="Unassembled WGS sequence"/>
</dbReference>
<proteinExistence type="predicted"/>
<dbReference type="Pfam" id="PF00144">
    <property type="entry name" value="Beta-lactamase"/>
    <property type="match status" value="1"/>
</dbReference>
<reference evidence="2 3" key="1">
    <citation type="submission" date="2018-09" db="EMBL/GenBank/DDBJ databases">
        <authorList>
            <person name="Wang X."/>
            <person name="Du Z."/>
        </authorList>
    </citation>
    <scope>NUCLEOTIDE SEQUENCE [LARGE SCALE GENOMIC DNA]</scope>
    <source>
        <strain evidence="2 3">N3</strain>
    </source>
</reference>
<organism evidence="2 3">
    <name type="scientific">Algoriphagus lacus</name>
    <dbReference type="NCBI Taxonomy" id="2056311"/>
    <lineage>
        <taxon>Bacteria</taxon>
        <taxon>Pseudomonadati</taxon>
        <taxon>Bacteroidota</taxon>
        <taxon>Cytophagia</taxon>
        <taxon>Cytophagales</taxon>
        <taxon>Cyclobacteriaceae</taxon>
        <taxon>Algoriphagus</taxon>
    </lineage>
</organism>
<evidence type="ECO:0000313" key="2">
    <source>
        <dbReference type="EMBL" id="RIW14050.1"/>
    </source>
</evidence>
<feature type="domain" description="Beta-lactamase-related" evidence="1">
    <location>
        <begin position="67"/>
        <end position="377"/>
    </location>
</feature>
<evidence type="ECO:0000259" key="1">
    <source>
        <dbReference type="Pfam" id="PF00144"/>
    </source>
</evidence>
<dbReference type="InterPro" id="IPR012338">
    <property type="entry name" value="Beta-lactam/transpept-like"/>
</dbReference>
<dbReference type="AlphaFoldDB" id="A0A418PPP5"/>
<dbReference type="PANTHER" id="PTHR46825">
    <property type="entry name" value="D-ALANYL-D-ALANINE-CARBOXYPEPTIDASE/ENDOPEPTIDASE AMPH"/>
    <property type="match status" value="1"/>
</dbReference>
<dbReference type="PANTHER" id="PTHR46825:SF12">
    <property type="entry name" value="PENICILLIN-BINDING PROTEIN 4"/>
    <property type="match status" value="1"/>
</dbReference>
<keyword evidence="3" id="KW-1185">Reference proteome</keyword>
<protein>
    <submittedName>
        <fullName evidence="2">Class A beta-lactamase-related serine hydrolase</fullName>
    </submittedName>
</protein>
<evidence type="ECO:0000313" key="3">
    <source>
        <dbReference type="Proteomes" id="UP000283522"/>
    </source>
</evidence>
<sequence>MGPPLKAKFLSFYMRNIIPFLFVLHLISCGPSKKTDQEILAERISRIENGLQPNLQIEGDSVPQFNIEDRMRELGIPGVSIAVLHNGKIEWAKGYGTADSVENRLVTTETLFLAGSISKPVAATRAHQLAEQGVISLDSNVNLYLSSWKLPENEFTQTEKVTTRRMLNHTAGLTVWGFPGYDKGDTIPSVSEVLDGKGNTDSVRVYKKPGESWMYSGGGYTIMQLMITDLEGKTFPEIMKANVLDPLGMKNSTFENPLPSKYHSLAATGYRSNGKEVEGKWPIYPEMAAAGLWTTPSELILWAKEIQQIQQNQKDGLLKTGTVNEMLIPGMNDHGLGPVSNEHTFGHGGADEGFRANMVAWKNHPVAVVIMVNSDNGSIMQEILLSIAREYKLPGVEPSIRKVINKTVEERTPLVGIYKFPELGEATISIKDNGLEISAEWLEESFFLLPQNDSTYFNKKNGDNFTFVYEGEKVKKMKVFRFEGEKIK</sequence>
<dbReference type="InterPro" id="IPR001466">
    <property type="entry name" value="Beta-lactam-related"/>
</dbReference>
<name>A0A418PPP5_9BACT</name>
<dbReference type="InterPro" id="IPR050491">
    <property type="entry name" value="AmpC-like"/>
</dbReference>
<gene>
    <name evidence="2" type="ORF">D0X99_14700</name>
</gene>
<dbReference type="EMBL" id="QXML01000007">
    <property type="protein sequence ID" value="RIW14050.1"/>
    <property type="molecule type" value="Genomic_DNA"/>
</dbReference>
<dbReference type="GO" id="GO:0016787">
    <property type="term" value="F:hydrolase activity"/>
    <property type="evidence" value="ECO:0007669"/>
    <property type="project" value="UniProtKB-KW"/>
</dbReference>